<dbReference type="GO" id="GO:0005886">
    <property type="term" value="C:plasma membrane"/>
    <property type="evidence" value="ECO:0007669"/>
    <property type="project" value="UniProtKB-SubCell"/>
</dbReference>
<feature type="domain" description="ABC transmembrane type-1" evidence="8">
    <location>
        <begin position="94"/>
        <end position="291"/>
    </location>
</feature>
<accession>A0AAI9K3E1</accession>
<dbReference type="Gene3D" id="1.10.3720.10">
    <property type="entry name" value="MetI-like"/>
    <property type="match status" value="1"/>
</dbReference>
<comment type="subcellular location">
    <subcellularLocation>
        <location evidence="1 7">Cell membrane</location>
        <topology evidence="1 7">Multi-pass membrane protein</topology>
    </subcellularLocation>
</comment>
<dbReference type="Pfam" id="PF00528">
    <property type="entry name" value="BPD_transp_1"/>
    <property type="match status" value="1"/>
</dbReference>
<protein>
    <submittedName>
        <fullName evidence="9">Peptide ABC transporter permease</fullName>
    </submittedName>
</protein>
<evidence type="ECO:0000256" key="1">
    <source>
        <dbReference type="ARBA" id="ARBA00004651"/>
    </source>
</evidence>
<proteinExistence type="inferred from homology"/>
<evidence type="ECO:0000256" key="3">
    <source>
        <dbReference type="ARBA" id="ARBA00022475"/>
    </source>
</evidence>
<dbReference type="PANTHER" id="PTHR43163:SF6">
    <property type="entry name" value="DIPEPTIDE TRANSPORT SYSTEM PERMEASE PROTEIN DPPB-RELATED"/>
    <property type="match status" value="1"/>
</dbReference>
<dbReference type="Proteomes" id="UP000660047">
    <property type="component" value="Unassembled WGS sequence"/>
</dbReference>
<dbReference type="InterPro" id="IPR045621">
    <property type="entry name" value="BPD_transp_1_N"/>
</dbReference>
<reference evidence="9" key="1">
    <citation type="submission" date="2020-06" db="EMBL/GenBank/DDBJ databases">
        <title>Characterization of fructooligosaccharide metabolism and fructooligosaccharide-degrading enzymes in human commensal butyrate producers.</title>
        <authorList>
            <person name="Tanno H."/>
            <person name="Fujii T."/>
            <person name="Hirano K."/>
            <person name="Maeno S."/>
            <person name="Tonozuka T."/>
            <person name="Sakamoto M."/>
            <person name="Ohkuma M."/>
            <person name="Tochio T."/>
            <person name="Endo A."/>
        </authorList>
    </citation>
    <scope>NUCLEOTIDE SEQUENCE</scope>
    <source>
        <strain evidence="9">JCM 31265</strain>
    </source>
</reference>
<evidence type="ECO:0000259" key="8">
    <source>
        <dbReference type="PROSITE" id="PS50928"/>
    </source>
</evidence>
<evidence type="ECO:0000256" key="7">
    <source>
        <dbReference type="RuleBase" id="RU363032"/>
    </source>
</evidence>
<dbReference type="CDD" id="cd06261">
    <property type="entry name" value="TM_PBP2"/>
    <property type="match status" value="1"/>
</dbReference>
<evidence type="ECO:0000256" key="5">
    <source>
        <dbReference type="ARBA" id="ARBA00022989"/>
    </source>
</evidence>
<dbReference type="SUPFAM" id="SSF161098">
    <property type="entry name" value="MetI-like"/>
    <property type="match status" value="1"/>
</dbReference>
<feature type="transmembrane region" description="Helical" evidence="7">
    <location>
        <begin position="12"/>
        <end position="30"/>
    </location>
</feature>
<comment type="similarity">
    <text evidence="7">Belongs to the binding-protein-dependent transport system permease family.</text>
</comment>
<gene>
    <name evidence="9" type="ORF">COEU31_06440</name>
</gene>
<comment type="caution">
    <text evidence="9">The sequence shown here is derived from an EMBL/GenBank/DDBJ whole genome shotgun (WGS) entry which is preliminary data.</text>
</comment>
<evidence type="ECO:0000256" key="6">
    <source>
        <dbReference type="ARBA" id="ARBA00023136"/>
    </source>
</evidence>
<evidence type="ECO:0000313" key="10">
    <source>
        <dbReference type="Proteomes" id="UP000660047"/>
    </source>
</evidence>
<keyword evidence="5 7" id="KW-1133">Transmembrane helix</keyword>
<dbReference type="PANTHER" id="PTHR43163">
    <property type="entry name" value="DIPEPTIDE TRANSPORT SYSTEM PERMEASE PROTEIN DPPB-RELATED"/>
    <property type="match status" value="1"/>
</dbReference>
<dbReference type="GO" id="GO:0055085">
    <property type="term" value="P:transmembrane transport"/>
    <property type="evidence" value="ECO:0007669"/>
    <property type="project" value="InterPro"/>
</dbReference>
<evidence type="ECO:0000256" key="4">
    <source>
        <dbReference type="ARBA" id="ARBA00022692"/>
    </source>
</evidence>
<dbReference type="Pfam" id="PF19300">
    <property type="entry name" value="BPD_transp_1_N"/>
    <property type="match status" value="1"/>
</dbReference>
<feature type="transmembrane region" description="Helical" evidence="7">
    <location>
        <begin position="96"/>
        <end position="121"/>
    </location>
</feature>
<dbReference type="InterPro" id="IPR000515">
    <property type="entry name" value="MetI-like"/>
</dbReference>
<feature type="transmembrane region" description="Helical" evidence="7">
    <location>
        <begin position="227"/>
        <end position="252"/>
    </location>
</feature>
<dbReference type="RefSeq" id="WP_055145097.1">
    <property type="nucleotide sequence ID" value="NZ_BLYL01000002.1"/>
</dbReference>
<keyword evidence="3" id="KW-1003">Cell membrane</keyword>
<keyword evidence="4 7" id="KW-0812">Transmembrane</keyword>
<dbReference type="EMBL" id="BLYL01000002">
    <property type="protein sequence ID" value="GFO93598.1"/>
    <property type="molecule type" value="Genomic_DNA"/>
</dbReference>
<name>A0AAI9K3E1_9FIRM</name>
<sequence length="309" mass="33938">MLGTVLKRLAQGIFVTFCVIFISFVILRMIPGDPAKVMAPTATVEQQQAIRDSMGLEKSIPEQFKMYMVNLFHGDLGESYFKSDTVLNVMEQATPLSLILLISSVVISIILSLILGTIAGLNGNKWEDRLISSIAVLFQSMPNYWVSSVLIIIFSVRLGLLPSMDYSGPASCVLPTVALALPLTAVLTKVVRSSLIDSYNQEFVKVAYARGISTVAIYFKYALRNSLIPVLISLGTQLGFLVGSIVVVEYVFNFPGIGYTVLNAILRRDYNLVQGIIILFSVFFIVLNIAIDLGSIRLDPRMRKAQGGL</sequence>
<feature type="transmembrane region" description="Helical" evidence="7">
    <location>
        <begin position="142"/>
        <end position="160"/>
    </location>
</feature>
<dbReference type="AlphaFoldDB" id="A0AAI9K3E1"/>
<evidence type="ECO:0000256" key="2">
    <source>
        <dbReference type="ARBA" id="ARBA00022448"/>
    </source>
</evidence>
<keyword evidence="2 7" id="KW-0813">Transport</keyword>
<dbReference type="PROSITE" id="PS50928">
    <property type="entry name" value="ABC_TM1"/>
    <property type="match status" value="1"/>
</dbReference>
<evidence type="ECO:0000313" key="9">
    <source>
        <dbReference type="EMBL" id="GFO93598.1"/>
    </source>
</evidence>
<dbReference type="InterPro" id="IPR035906">
    <property type="entry name" value="MetI-like_sf"/>
</dbReference>
<feature type="transmembrane region" description="Helical" evidence="7">
    <location>
        <begin position="272"/>
        <end position="294"/>
    </location>
</feature>
<keyword evidence="6 7" id="KW-0472">Membrane</keyword>
<feature type="transmembrane region" description="Helical" evidence="7">
    <location>
        <begin position="166"/>
        <end position="187"/>
    </location>
</feature>
<organism evidence="9 10">
    <name type="scientific">Coprococcus eutactus</name>
    <dbReference type="NCBI Taxonomy" id="33043"/>
    <lineage>
        <taxon>Bacteria</taxon>
        <taxon>Bacillati</taxon>
        <taxon>Bacillota</taxon>
        <taxon>Clostridia</taxon>
        <taxon>Lachnospirales</taxon>
        <taxon>Lachnospiraceae</taxon>
        <taxon>Coprococcus</taxon>
    </lineage>
</organism>